<dbReference type="GO" id="GO:0003678">
    <property type="term" value="F:DNA helicase activity"/>
    <property type="evidence" value="ECO:0007669"/>
    <property type="project" value="InterPro"/>
</dbReference>
<dbReference type="GO" id="GO:0006260">
    <property type="term" value="P:DNA replication"/>
    <property type="evidence" value="ECO:0007669"/>
    <property type="project" value="UniProtKB-KW"/>
</dbReference>
<dbReference type="InterPro" id="IPR016136">
    <property type="entry name" value="DNA_helicase_N/primase_C"/>
</dbReference>
<dbReference type="InterPro" id="IPR036185">
    <property type="entry name" value="DNA_heli_DnaB-like_N_sf"/>
</dbReference>
<evidence type="ECO:0000259" key="3">
    <source>
        <dbReference type="Pfam" id="PF00772"/>
    </source>
</evidence>
<dbReference type="GO" id="GO:0005524">
    <property type="term" value="F:ATP binding"/>
    <property type="evidence" value="ECO:0007669"/>
    <property type="project" value="InterPro"/>
</dbReference>
<keyword evidence="1" id="KW-0235">DNA replication</keyword>
<dbReference type="EMBL" id="PCVO01000058">
    <property type="protein sequence ID" value="PIQ74953.1"/>
    <property type="molecule type" value="Genomic_DNA"/>
</dbReference>
<dbReference type="Pfam" id="PF00772">
    <property type="entry name" value="DnaB"/>
    <property type="match status" value="1"/>
</dbReference>
<dbReference type="Proteomes" id="UP000229317">
    <property type="component" value="Unassembled WGS sequence"/>
</dbReference>
<proteinExistence type="predicted"/>
<gene>
    <name evidence="4" type="ORF">COV84_03870</name>
</gene>
<dbReference type="Gene3D" id="1.10.860.10">
    <property type="entry name" value="DNAb Helicase, Chain A"/>
    <property type="match status" value="1"/>
</dbReference>
<organism evidence="4 5">
    <name type="scientific">Candidatus Portnoybacteria bacterium CG11_big_fil_rev_8_21_14_0_20_40_15</name>
    <dbReference type="NCBI Taxonomy" id="1974817"/>
    <lineage>
        <taxon>Bacteria</taxon>
        <taxon>Candidatus Portnoyibacteriota</taxon>
    </lineage>
</organism>
<comment type="caution">
    <text evidence="4">The sequence shown here is derived from an EMBL/GenBank/DDBJ whole genome shotgun (WGS) entry which is preliminary data.</text>
</comment>
<evidence type="ECO:0000256" key="2">
    <source>
        <dbReference type="ARBA" id="ARBA00023125"/>
    </source>
</evidence>
<keyword evidence="2" id="KW-0238">DNA-binding</keyword>
<evidence type="ECO:0000313" key="4">
    <source>
        <dbReference type="EMBL" id="PIQ74953.1"/>
    </source>
</evidence>
<dbReference type="AlphaFoldDB" id="A0A2H0KS16"/>
<protein>
    <recommendedName>
        <fullName evidence="3">DNA helicase DnaB-like N-terminal domain-containing protein</fullName>
    </recommendedName>
</protein>
<dbReference type="PANTHER" id="PTHR30153">
    <property type="entry name" value="REPLICATIVE DNA HELICASE DNAB"/>
    <property type="match status" value="1"/>
</dbReference>
<dbReference type="GO" id="GO:0005829">
    <property type="term" value="C:cytosol"/>
    <property type="evidence" value="ECO:0007669"/>
    <property type="project" value="TreeGrafter"/>
</dbReference>
<evidence type="ECO:0000256" key="1">
    <source>
        <dbReference type="ARBA" id="ARBA00022705"/>
    </source>
</evidence>
<dbReference type="GO" id="GO:0003677">
    <property type="term" value="F:DNA binding"/>
    <property type="evidence" value="ECO:0007669"/>
    <property type="project" value="UniProtKB-KW"/>
</dbReference>
<dbReference type="PANTHER" id="PTHR30153:SF2">
    <property type="entry name" value="REPLICATIVE DNA HELICASE"/>
    <property type="match status" value="1"/>
</dbReference>
<evidence type="ECO:0000313" key="5">
    <source>
        <dbReference type="Proteomes" id="UP000229317"/>
    </source>
</evidence>
<feature type="domain" description="DNA helicase DnaB-like N-terminal" evidence="3">
    <location>
        <begin position="21"/>
        <end position="130"/>
    </location>
</feature>
<accession>A0A2H0KS16</accession>
<sequence>MKKGKREGEEIKTIDFIRKIPPQAVEAEIVLLQTIFFDNQVASEARDIISDSGEEFYRHAHEIIYRAMISILKRGGTIDLITLIDELRRQDKLDTVGGTYYLDQLFLKEAPTMKTAGYCPANAEHYAHIIVQKYLLRKIISIGWEVIERANNEDEMRVIISKMRKIKTMIDELIVEVKRRA</sequence>
<dbReference type="SUPFAM" id="SSF48024">
    <property type="entry name" value="N-terminal domain of DnaB helicase"/>
    <property type="match status" value="1"/>
</dbReference>
<dbReference type="InterPro" id="IPR007693">
    <property type="entry name" value="DNA_helicase_DnaB-like_N"/>
</dbReference>
<name>A0A2H0KS16_9BACT</name>
<reference evidence="4 5" key="1">
    <citation type="submission" date="2017-09" db="EMBL/GenBank/DDBJ databases">
        <title>Depth-based differentiation of microbial function through sediment-hosted aquifers and enrichment of novel symbionts in the deep terrestrial subsurface.</title>
        <authorList>
            <person name="Probst A.J."/>
            <person name="Ladd B."/>
            <person name="Jarett J.K."/>
            <person name="Geller-Mcgrath D.E."/>
            <person name="Sieber C.M."/>
            <person name="Emerson J.B."/>
            <person name="Anantharaman K."/>
            <person name="Thomas B.C."/>
            <person name="Malmstrom R."/>
            <person name="Stieglmeier M."/>
            <person name="Klingl A."/>
            <person name="Woyke T."/>
            <person name="Ryan C.M."/>
            <person name="Banfield J.F."/>
        </authorList>
    </citation>
    <scope>NUCLEOTIDE SEQUENCE [LARGE SCALE GENOMIC DNA]</scope>
    <source>
        <strain evidence="4">CG11_big_fil_rev_8_21_14_0_20_40_15</strain>
    </source>
</reference>